<evidence type="ECO:0000259" key="1">
    <source>
        <dbReference type="Pfam" id="PF08386"/>
    </source>
</evidence>
<reference evidence="3 4" key="1">
    <citation type="submission" date="2021-07" db="EMBL/GenBank/DDBJ databases">
        <title>Flavobacterium sp. nov. isolated from sediment on the Taihu Lake.</title>
        <authorList>
            <person name="Qu J.-H."/>
        </authorList>
    </citation>
    <scope>NUCLEOTIDE SEQUENCE [LARGE SCALE GENOMIC DNA]</scope>
    <source>
        <strain evidence="3 4">NAS39</strain>
    </source>
</reference>
<dbReference type="Proteomes" id="UP000812031">
    <property type="component" value="Unassembled WGS sequence"/>
</dbReference>
<protein>
    <submittedName>
        <fullName evidence="3">Alpha/beta hydrolase</fullName>
    </submittedName>
</protein>
<dbReference type="GO" id="GO:0016787">
    <property type="term" value="F:hydrolase activity"/>
    <property type="evidence" value="ECO:0007669"/>
    <property type="project" value="UniProtKB-KW"/>
</dbReference>
<dbReference type="InterPro" id="IPR013595">
    <property type="entry name" value="Pept_S33_TAP-like_C"/>
</dbReference>
<dbReference type="Pfam" id="PF08386">
    <property type="entry name" value="Abhydrolase_4"/>
    <property type="match status" value="1"/>
</dbReference>
<feature type="domain" description="Peptidase S33 tripeptidyl aminopeptidase-like C-terminal" evidence="1">
    <location>
        <begin position="225"/>
        <end position="281"/>
    </location>
</feature>
<dbReference type="PANTHER" id="PTHR43689:SF8">
    <property type="entry name" value="ALPHA_BETA-HYDROLASES SUPERFAMILY PROTEIN"/>
    <property type="match status" value="1"/>
</dbReference>
<keyword evidence="3" id="KW-0378">Hydrolase</keyword>
<keyword evidence="4" id="KW-1185">Reference proteome</keyword>
<feature type="domain" description="AB hydrolase-1" evidence="2">
    <location>
        <begin position="86"/>
        <end position="179"/>
    </location>
</feature>
<dbReference type="Pfam" id="PF12697">
    <property type="entry name" value="Abhydrolase_6"/>
    <property type="match status" value="1"/>
</dbReference>
<dbReference type="RefSeq" id="WP_219318371.1">
    <property type="nucleotide sequence ID" value="NZ_JAHWYN010000015.1"/>
</dbReference>
<dbReference type="EMBL" id="JAHWYN010000015">
    <property type="protein sequence ID" value="MBW4361878.1"/>
    <property type="molecule type" value="Genomic_DNA"/>
</dbReference>
<gene>
    <name evidence="3" type="ORF">KZH69_15415</name>
</gene>
<evidence type="ECO:0000259" key="2">
    <source>
        <dbReference type="Pfam" id="PF12697"/>
    </source>
</evidence>
<organism evidence="3 4">
    <name type="scientific">Flavobacterium taihuense</name>
    <dbReference type="NCBI Taxonomy" id="2857508"/>
    <lineage>
        <taxon>Bacteria</taxon>
        <taxon>Pseudomonadati</taxon>
        <taxon>Bacteroidota</taxon>
        <taxon>Flavobacteriia</taxon>
        <taxon>Flavobacteriales</taxon>
        <taxon>Flavobacteriaceae</taxon>
        <taxon>Flavobacterium</taxon>
    </lineage>
</organism>
<sequence length="287" mass="32022">MTKNTSNHTKTLKIPKIIILSGKFIAFLSTKWVTVYASKLFTTPIKHKTPKREIEMDQKSIQKMIDVPSINRKVNVYEYGNGGKKVLLVHGWSGRGTQLCKIADELIKVGYATVSFDAPAHGKSPGNSTIMVDFIASVMEIDKQFGPFEIAIGHSLGGMTVMNAIKEGFQIKKAVIIGSGDIVKDITDDFIKKMGLKPEISKLLCERFERKYGGRMDDYSAYKAADMSSIPTLVIHDENDPEVPVKAGINIHKHLINGELMLTKRLGHRKILADHQVIEKIINFIKN</sequence>
<accession>A0ABS6Y1A5</accession>
<dbReference type="PANTHER" id="PTHR43689">
    <property type="entry name" value="HYDROLASE"/>
    <property type="match status" value="1"/>
</dbReference>
<proteinExistence type="predicted"/>
<evidence type="ECO:0000313" key="4">
    <source>
        <dbReference type="Proteomes" id="UP000812031"/>
    </source>
</evidence>
<evidence type="ECO:0000313" key="3">
    <source>
        <dbReference type="EMBL" id="MBW4361878.1"/>
    </source>
</evidence>
<comment type="caution">
    <text evidence="3">The sequence shown here is derived from an EMBL/GenBank/DDBJ whole genome shotgun (WGS) entry which is preliminary data.</text>
</comment>
<dbReference type="InterPro" id="IPR000073">
    <property type="entry name" value="AB_hydrolase_1"/>
</dbReference>
<name>A0ABS6Y1A5_9FLAO</name>